<accession>A0A9P7UH84</accession>
<sequence length="62" mass="6555">MQVQNPAGPIIWLGCLSTGPLPSSISCSNKPRGDSTETADATDRFAPRFKWPIVSVIPGSAQ</sequence>
<dbReference type="AlphaFoldDB" id="A0A9P7UH84"/>
<dbReference type="Proteomes" id="UP000699042">
    <property type="component" value="Unassembled WGS sequence"/>
</dbReference>
<name>A0A9P7UH84_9PEZI</name>
<evidence type="ECO:0000313" key="2">
    <source>
        <dbReference type="EMBL" id="KAG7048565.1"/>
    </source>
</evidence>
<feature type="compositionally biased region" description="Basic and acidic residues" evidence="1">
    <location>
        <begin position="31"/>
        <end position="43"/>
    </location>
</feature>
<evidence type="ECO:0000256" key="1">
    <source>
        <dbReference type="SAM" id="MobiDB-lite"/>
    </source>
</evidence>
<keyword evidence="3" id="KW-1185">Reference proteome</keyword>
<protein>
    <submittedName>
        <fullName evidence="2">Uncharacterized protein</fullName>
    </submittedName>
</protein>
<gene>
    <name evidence="2" type="ORF">JMJ77_014203</name>
</gene>
<proteinExistence type="predicted"/>
<feature type="region of interest" description="Disordered" evidence="1">
    <location>
        <begin position="23"/>
        <end position="43"/>
    </location>
</feature>
<organism evidence="2 3">
    <name type="scientific">Colletotrichum scovillei</name>
    <dbReference type="NCBI Taxonomy" id="1209932"/>
    <lineage>
        <taxon>Eukaryota</taxon>
        <taxon>Fungi</taxon>
        <taxon>Dikarya</taxon>
        <taxon>Ascomycota</taxon>
        <taxon>Pezizomycotina</taxon>
        <taxon>Sordariomycetes</taxon>
        <taxon>Hypocreomycetidae</taxon>
        <taxon>Glomerellales</taxon>
        <taxon>Glomerellaceae</taxon>
        <taxon>Colletotrichum</taxon>
        <taxon>Colletotrichum acutatum species complex</taxon>
    </lineage>
</organism>
<dbReference type="EMBL" id="JAESDN010000006">
    <property type="protein sequence ID" value="KAG7048565.1"/>
    <property type="molecule type" value="Genomic_DNA"/>
</dbReference>
<evidence type="ECO:0000313" key="3">
    <source>
        <dbReference type="Proteomes" id="UP000699042"/>
    </source>
</evidence>
<comment type="caution">
    <text evidence="2">The sequence shown here is derived from an EMBL/GenBank/DDBJ whole genome shotgun (WGS) entry which is preliminary data.</text>
</comment>
<reference evidence="2" key="1">
    <citation type="submission" date="2021-05" db="EMBL/GenBank/DDBJ databases">
        <title>Comparative genomics of three Colletotrichum scovillei strains and genetic complementation revealed genes involved fungal growth and virulence on chili pepper.</title>
        <authorList>
            <person name="Hsieh D.-K."/>
            <person name="Chuang S.-C."/>
            <person name="Chen C.-Y."/>
            <person name="Chao Y.-T."/>
            <person name="Lu M.-Y.J."/>
            <person name="Lee M.-H."/>
            <person name="Shih M.-C."/>
        </authorList>
    </citation>
    <scope>NUCLEOTIDE SEQUENCE</scope>
    <source>
        <strain evidence="2">Coll-153</strain>
    </source>
</reference>